<dbReference type="Pfam" id="PF08486">
    <property type="entry name" value="SpoIID"/>
    <property type="match status" value="1"/>
</dbReference>
<dbReference type="RefSeq" id="WP_091659335.1">
    <property type="nucleotide sequence ID" value="NZ_FONT01000002.1"/>
</dbReference>
<dbReference type="AlphaFoldDB" id="A0A1I2C051"/>
<name>A0A1I2C051_9BACI</name>
<feature type="transmembrane region" description="Helical" evidence="2">
    <location>
        <begin position="5"/>
        <end position="26"/>
    </location>
</feature>
<feature type="domain" description="Sporulation stage II protein D amidase enhancer LytB N-terminal" evidence="3">
    <location>
        <begin position="69"/>
        <end position="172"/>
    </location>
</feature>
<keyword evidence="2" id="KW-0812">Transmembrane</keyword>
<reference evidence="4 5" key="1">
    <citation type="submission" date="2016-10" db="EMBL/GenBank/DDBJ databases">
        <authorList>
            <person name="de Groot N.N."/>
        </authorList>
    </citation>
    <scope>NUCLEOTIDE SEQUENCE [LARGE SCALE GENOMIC DNA]</scope>
    <source>
        <strain evidence="4 5">DSM 23995</strain>
    </source>
</reference>
<dbReference type="InterPro" id="IPR014225">
    <property type="entry name" value="Spore_II_D_firmicutes"/>
</dbReference>
<dbReference type="OrthoDB" id="9794671at2"/>
<dbReference type="GO" id="GO:0030435">
    <property type="term" value="P:sporulation resulting in formation of a cellular spore"/>
    <property type="evidence" value="ECO:0007669"/>
    <property type="project" value="InterPro"/>
</dbReference>
<keyword evidence="2" id="KW-1133">Transmembrane helix</keyword>
<evidence type="ECO:0000313" key="4">
    <source>
        <dbReference type="EMBL" id="SFE61103.1"/>
    </source>
</evidence>
<dbReference type="PANTHER" id="PTHR30032:SF4">
    <property type="entry name" value="AMIDASE ENHANCER"/>
    <property type="match status" value="1"/>
</dbReference>
<evidence type="ECO:0000259" key="3">
    <source>
        <dbReference type="Pfam" id="PF08486"/>
    </source>
</evidence>
<dbReference type="InterPro" id="IPR013693">
    <property type="entry name" value="SpoIID/LytB_N"/>
</dbReference>
<dbReference type="GO" id="GO:0030288">
    <property type="term" value="C:outer membrane-bounded periplasmic space"/>
    <property type="evidence" value="ECO:0007669"/>
    <property type="project" value="TreeGrafter"/>
</dbReference>
<dbReference type="NCBIfam" id="TIGR02669">
    <property type="entry name" value="SpoIID_LytB"/>
    <property type="match status" value="1"/>
</dbReference>
<dbReference type="STRING" id="930128.SAMN05192532_102579"/>
<evidence type="ECO:0000256" key="2">
    <source>
        <dbReference type="SAM" id="Phobius"/>
    </source>
</evidence>
<dbReference type="PANTHER" id="PTHR30032">
    <property type="entry name" value="N-ACETYLMURAMOYL-L-ALANINE AMIDASE-RELATED"/>
    <property type="match status" value="1"/>
</dbReference>
<feature type="compositionally biased region" description="Acidic residues" evidence="1">
    <location>
        <begin position="48"/>
        <end position="59"/>
    </location>
</feature>
<keyword evidence="5" id="KW-1185">Reference proteome</keyword>
<evidence type="ECO:0000256" key="1">
    <source>
        <dbReference type="SAM" id="MobiDB-lite"/>
    </source>
</evidence>
<dbReference type="InterPro" id="IPR051922">
    <property type="entry name" value="Bact_Sporulation_Assoc"/>
</dbReference>
<dbReference type="EMBL" id="FONT01000002">
    <property type="protein sequence ID" value="SFE61103.1"/>
    <property type="molecule type" value="Genomic_DNA"/>
</dbReference>
<dbReference type="InterPro" id="IPR013486">
    <property type="entry name" value="SpoIID/LytB"/>
</dbReference>
<dbReference type="Proteomes" id="UP000199516">
    <property type="component" value="Unassembled WGS sequence"/>
</dbReference>
<keyword evidence="2" id="KW-0472">Membrane</keyword>
<evidence type="ECO:0000313" key="5">
    <source>
        <dbReference type="Proteomes" id="UP000199516"/>
    </source>
</evidence>
<gene>
    <name evidence="4" type="ORF">SAMN05192532_102579</name>
</gene>
<feature type="region of interest" description="Disordered" evidence="1">
    <location>
        <begin position="34"/>
        <end position="59"/>
    </location>
</feature>
<sequence>MKKRYLFLMIIGIALFFFIPIGLVLLPAGEETDKASEETQTDSGNIVEETDTSPAEEEERVSVPVFRSKHEAVEEVSLEDYVAGVVASEMPAEFEMEALKAQALTARTYIAKQLHAATDINLPDGAVVTDTAMHQVYQSEEELKEKWGSDYERKMDKIRKAVRETKGQVLTYQDEPITAAFFSTSNGYTENAEDYWQNPVPYLQSVESPWDKQSPRYENVQRVPVTEVERILGVSLPSQEAGTITERTEGGRVAAFQIGGKTFHGREIREKLQLDSSDFQVERQGEELHFRTKGWGHGVGMSQYGAEGMAKEGKSYEDILSHYYKGVTISSFPRL</sequence>
<proteinExistence type="predicted"/>
<dbReference type="NCBIfam" id="TIGR02870">
    <property type="entry name" value="spore_II_D"/>
    <property type="match status" value="1"/>
</dbReference>
<protein>
    <submittedName>
        <fullName evidence="4">Stage II sporulation protein D</fullName>
    </submittedName>
</protein>
<accession>A0A1I2C051</accession>
<organism evidence="4 5">
    <name type="scientific">Alteribacillus iranensis</name>
    <dbReference type="NCBI Taxonomy" id="930128"/>
    <lineage>
        <taxon>Bacteria</taxon>
        <taxon>Bacillati</taxon>
        <taxon>Bacillota</taxon>
        <taxon>Bacilli</taxon>
        <taxon>Bacillales</taxon>
        <taxon>Bacillaceae</taxon>
        <taxon>Alteribacillus</taxon>
    </lineage>
</organism>